<dbReference type="InterPro" id="IPR014942">
    <property type="entry name" value="AbiEii"/>
</dbReference>
<protein>
    <submittedName>
        <fullName evidence="1">Nucleotidyl transferase AbiEii/AbiGii toxin family protein</fullName>
    </submittedName>
</protein>
<dbReference type="AlphaFoldDB" id="A0AB35U2G9"/>
<accession>A0AB35U2G9</accession>
<evidence type="ECO:0000313" key="1">
    <source>
        <dbReference type="EMBL" id="MDX8419675.1"/>
    </source>
</evidence>
<proteinExistence type="predicted"/>
<name>A0AB35U2G9_9FIRM</name>
<dbReference type="Pfam" id="PF08843">
    <property type="entry name" value="AbiEii"/>
    <property type="match status" value="1"/>
</dbReference>
<comment type="caution">
    <text evidence="1">The sequence shown here is derived from an EMBL/GenBank/DDBJ whole genome shotgun (WGS) entry which is preliminary data.</text>
</comment>
<dbReference type="GO" id="GO:0016740">
    <property type="term" value="F:transferase activity"/>
    <property type="evidence" value="ECO:0007669"/>
    <property type="project" value="UniProtKB-KW"/>
</dbReference>
<keyword evidence="2" id="KW-1185">Reference proteome</keyword>
<organism evidence="1 2">
    <name type="scientific">Grylomicrobium aquisgranensis</name>
    <dbReference type="NCBI Taxonomy" id="2926318"/>
    <lineage>
        <taxon>Bacteria</taxon>
        <taxon>Bacillati</taxon>
        <taxon>Bacillota</taxon>
        <taxon>Erysipelotrichia</taxon>
        <taxon>Erysipelotrichales</taxon>
        <taxon>Erysipelotrichaceae</taxon>
        <taxon>Grylomicrobium</taxon>
    </lineage>
</organism>
<keyword evidence="1" id="KW-0808">Transferase</keyword>
<dbReference type="EMBL" id="JALBUR010000012">
    <property type="protein sequence ID" value="MDX8419675.1"/>
    <property type="molecule type" value="Genomic_DNA"/>
</dbReference>
<dbReference type="RefSeq" id="WP_370596005.1">
    <property type="nucleotide sequence ID" value="NZ_JALBUR010000012.1"/>
</dbReference>
<reference evidence="1 2" key="1">
    <citation type="submission" date="2022-03" db="EMBL/GenBank/DDBJ databases">
        <title>Novel taxa within the pig intestine.</title>
        <authorList>
            <person name="Wylensek D."/>
            <person name="Bishof K."/>
            <person name="Afrizal A."/>
            <person name="Clavel T."/>
        </authorList>
    </citation>
    <scope>NUCLEOTIDE SEQUENCE [LARGE SCALE GENOMIC DNA]</scope>
    <source>
        <strain evidence="1 2">CLA-KB-P133</strain>
    </source>
</reference>
<dbReference type="Proteomes" id="UP001286174">
    <property type="component" value="Unassembled WGS sequence"/>
</dbReference>
<sequence>MEYLHNNRAEFLTAINLTTEKYGILPAVAEKDYYVTLILRGLAKRLPFIVFKGGTSLSKCHKVIKRFSEDIDIAIDEKLTQSQQIDKIELIEPAETVSIS</sequence>
<dbReference type="Gene3D" id="3.10.450.620">
    <property type="entry name" value="JHP933, nucleotidyltransferase-like core domain"/>
    <property type="match status" value="1"/>
</dbReference>
<evidence type="ECO:0000313" key="2">
    <source>
        <dbReference type="Proteomes" id="UP001286174"/>
    </source>
</evidence>
<gene>
    <name evidence="1" type="ORF">MOZ60_06165</name>
</gene>